<keyword evidence="2" id="KW-1185">Reference proteome</keyword>
<evidence type="ECO:0000313" key="2">
    <source>
        <dbReference type="Proteomes" id="UP001159363"/>
    </source>
</evidence>
<name>A0ABQ9HGI5_9NEOP</name>
<gene>
    <name evidence="1" type="ORF">PR048_015284</name>
</gene>
<accession>A0ABQ9HGI5</accession>
<sequence length="119" mass="13597">MFTGLGIFGVNVIEPNPRKRERVQSCTRMTFLDPTSRTAWPQKEHFWAPHQALLSPVTNAVQSRKERSAAPLLYHFFITLQLHQANQVPVAVVLSLLHLGPRKLQVQKPLTKILCMFQV</sequence>
<proteinExistence type="predicted"/>
<dbReference type="EMBL" id="JARBHB010000005">
    <property type="protein sequence ID" value="KAJ8883441.1"/>
    <property type="molecule type" value="Genomic_DNA"/>
</dbReference>
<reference evidence="1 2" key="1">
    <citation type="submission" date="2023-02" db="EMBL/GenBank/DDBJ databases">
        <title>LHISI_Scaffold_Assembly.</title>
        <authorList>
            <person name="Stuart O.P."/>
            <person name="Cleave R."/>
            <person name="Magrath M.J.L."/>
            <person name="Mikheyev A.S."/>
        </authorList>
    </citation>
    <scope>NUCLEOTIDE SEQUENCE [LARGE SCALE GENOMIC DNA]</scope>
    <source>
        <strain evidence="1">Daus_M_001</strain>
        <tissue evidence="1">Leg muscle</tissue>
    </source>
</reference>
<comment type="caution">
    <text evidence="1">The sequence shown here is derived from an EMBL/GenBank/DDBJ whole genome shotgun (WGS) entry which is preliminary data.</text>
</comment>
<protein>
    <submittedName>
        <fullName evidence="1">Uncharacterized protein</fullName>
    </submittedName>
</protein>
<dbReference type="Proteomes" id="UP001159363">
    <property type="component" value="Chromosome 4"/>
</dbReference>
<evidence type="ECO:0000313" key="1">
    <source>
        <dbReference type="EMBL" id="KAJ8883441.1"/>
    </source>
</evidence>
<organism evidence="1 2">
    <name type="scientific">Dryococelus australis</name>
    <dbReference type="NCBI Taxonomy" id="614101"/>
    <lineage>
        <taxon>Eukaryota</taxon>
        <taxon>Metazoa</taxon>
        <taxon>Ecdysozoa</taxon>
        <taxon>Arthropoda</taxon>
        <taxon>Hexapoda</taxon>
        <taxon>Insecta</taxon>
        <taxon>Pterygota</taxon>
        <taxon>Neoptera</taxon>
        <taxon>Polyneoptera</taxon>
        <taxon>Phasmatodea</taxon>
        <taxon>Verophasmatodea</taxon>
        <taxon>Anareolatae</taxon>
        <taxon>Phasmatidae</taxon>
        <taxon>Eurycanthinae</taxon>
        <taxon>Dryococelus</taxon>
    </lineage>
</organism>